<dbReference type="EMBL" id="WUEY01000058">
    <property type="protein sequence ID" value="NEI75026.1"/>
    <property type="molecule type" value="Genomic_DNA"/>
</dbReference>
<feature type="domain" description="Transposase TnpC homeodomain" evidence="4">
    <location>
        <begin position="53"/>
        <end position="130"/>
    </location>
</feature>
<feature type="domain" description="Transposase IS66 C-terminal" evidence="5">
    <location>
        <begin position="490"/>
        <end position="528"/>
    </location>
</feature>
<sequence>MTPADLQLPDDVDALKAMILAMAEKAARADALENEVADLKAQNADADEQIAKLKQVLKAFDRYRYGRRSEKQSKNIDADLDEQGAFVFEEIETGIAAIEALVAKGRTASATKRAPRPRKGFPPHLERIHVVIEPDELAEHAGKQKILIGEDTCERLDIIPPKFRVIVTHRPKYAFKNEDGVIQALAPAHIVESGIPSEALLAYVAVSKYGDGLPLYRQEAIFLRDHVEVDRGLMARWMGKLGFELQILADYIFDRIKQGERIFADETTLPTLVPGSGSAKTAYLWAYAKDDRPFGGSGPPMVAYRFEDGRSGDCVARHLEGYLGILQIDGYSAYNRVARSKGGNEGSLLAGCWAHSRRRFYELHASGSSKIATATIEKMATFWAIEEKVRGQSQDIRVAARRQASAAIVADLYKLWQDTLPRISGKSKLAEAIRYAINRREAFEQFLHDGRIEIDSNIVERAIRPQAIIRKNSLFAGNAGGGRTWATIATLIQSAKMNDVDPLAWLTQTLERIAAGWPSSDIEALMPWKFQ</sequence>
<reference evidence="6 7" key="1">
    <citation type="submission" date="2019-12" db="EMBL/GenBank/DDBJ databases">
        <title>Rhizobium genotypes associated with high levels of biological nitrogen fixation by grain legumes in a temperate-maritime cropping system.</title>
        <authorList>
            <person name="Maluk M."/>
            <person name="Francesc Ferrando Molina F."/>
            <person name="Lopez Del Egido L."/>
            <person name="Lafos M."/>
            <person name="Langarica-Fuentes A."/>
            <person name="Gebre Yohannes G."/>
            <person name="Young M.W."/>
            <person name="Martin P."/>
            <person name="Gantlett R."/>
            <person name="Kenicer G."/>
            <person name="Hawes C."/>
            <person name="Begg G.S."/>
            <person name="Quilliam R.S."/>
            <person name="Squire G.R."/>
            <person name="Poole P.S."/>
            <person name="Young P.W."/>
            <person name="Iannetta P.M."/>
            <person name="James E.K."/>
        </authorList>
    </citation>
    <scope>NUCLEOTIDE SEQUENCE [LARGE SCALE GENOMIC DNA]</scope>
    <source>
        <strain evidence="6 7">JHI1118</strain>
    </source>
</reference>
<dbReference type="InterPro" id="IPR039552">
    <property type="entry name" value="IS66_C"/>
</dbReference>
<dbReference type="PANTHER" id="PTHR33678">
    <property type="entry name" value="BLL1576 PROTEIN"/>
    <property type="match status" value="1"/>
</dbReference>
<evidence type="ECO:0000259" key="4">
    <source>
        <dbReference type="Pfam" id="PF13007"/>
    </source>
</evidence>
<dbReference type="InterPro" id="IPR024463">
    <property type="entry name" value="Transposase_TnpC_homeodom"/>
</dbReference>
<dbReference type="Pfam" id="PF13817">
    <property type="entry name" value="DDE_Tnp_IS66_C"/>
    <property type="match status" value="1"/>
</dbReference>
<dbReference type="InterPro" id="IPR004291">
    <property type="entry name" value="Transposase_IS66_central"/>
</dbReference>
<feature type="coiled-coil region" evidence="1">
    <location>
        <begin position="15"/>
        <end position="56"/>
    </location>
</feature>
<accession>A0A6L9ULJ0</accession>
<evidence type="ECO:0000259" key="5">
    <source>
        <dbReference type="Pfam" id="PF13817"/>
    </source>
</evidence>
<evidence type="ECO:0000256" key="1">
    <source>
        <dbReference type="SAM" id="Coils"/>
    </source>
</evidence>
<evidence type="ECO:0000313" key="7">
    <source>
        <dbReference type="Proteomes" id="UP000483035"/>
    </source>
</evidence>
<gene>
    <name evidence="6" type="ORF">GR212_36485</name>
</gene>
<dbReference type="AlphaFoldDB" id="A0A6L9ULJ0"/>
<evidence type="ECO:0000259" key="3">
    <source>
        <dbReference type="Pfam" id="PF13005"/>
    </source>
</evidence>
<feature type="domain" description="Transposase IS66 central" evidence="2">
    <location>
        <begin position="194"/>
        <end position="483"/>
    </location>
</feature>
<dbReference type="NCBIfam" id="NF033517">
    <property type="entry name" value="transpos_IS66"/>
    <property type="match status" value="1"/>
</dbReference>
<evidence type="ECO:0000259" key="2">
    <source>
        <dbReference type="Pfam" id="PF03050"/>
    </source>
</evidence>
<evidence type="ECO:0000313" key="6">
    <source>
        <dbReference type="EMBL" id="NEI75026.1"/>
    </source>
</evidence>
<protein>
    <submittedName>
        <fullName evidence="6">IS66 family transposase</fullName>
    </submittedName>
</protein>
<dbReference type="Pfam" id="PF13007">
    <property type="entry name" value="LZ_Tnp_IS66"/>
    <property type="match status" value="1"/>
</dbReference>
<proteinExistence type="predicted"/>
<dbReference type="Proteomes" id="UP000483035">
    <property type="component" value="Unassembled WGS sequence"/>
</dbReference>
<keyword evidence="1" id="KW-0175">Coiled coil</keyword>
<dbReference type="PANTHER" id="PTHR33678:SF1">
    <property type="entry name" value="BLL1576 PROTEIN"/>
    <property type="match status" value="1"/>
</dbReference>
<feature type="domain" description="Transposase IS66 zinc-finger binding" evidence="3">
    <location>
        <begin position="148"/>
        <end position="174"/>
    </location>
</feature>
<comment type="caution">
    <text evidence="6">The sequence shown here is derived from an EMBL/GenBank/DDBJ whole genome shotgun (WGS) entry which is preliminary data.</text>
</comment>
<organism evidence="6 7">
    <name type="scientific">Rhizobium lusitanum</name>
    <dbReference type="NCBI Taxonomy" id="293958"/>
    <lineage>
        <taxon>Bacteria</taxon>
        <taxon>Pseudomonadati</taxon>
        <taxon>Pseudomonadota</taxon>
        <taxon>Alphaproteobacteria</taxon>
        <taxon>Hyphomicrobiales</taxon>
        <taxon>Rhizobiaceae</taxon>
        <taxon>Rhizobium/Agrobacterium group</taxon>
        <taxon>Rhizobium</taxon>
    </lineage>
</organism>
<name>A0A6L9ULJ0_9HYPH</name>
<dbReference type="Pfam" id="PF03050">
    <property type="entry name" value="DDE_Tnp_IS66"/>
    <property type="match status" value="1"/>
</dbReference>
<dbReference type="RefSeq" id="WP_163994981.1">
    <property type="nucleotide sequence ID" value="NZ_WUEY01000058.1"/>
</dbReference>
<feature type="non-terminal residue" evidence="6">
    <location>
        <position position="531"/>
    </location>
</feature>
<dbReference type="InterPro" id="IPR052344">
    <property type="entry name" value="Transposase-related"/>
</dbReference>
<dbReference type="Pfam" id="PF13005">
    <property type="entry name" value="zf-IS66"/>
    <property type="match status" value="1"/>
</dbReference>
<dbReference type="InterPro" id="IPR024474">
    <property type="entry name" value="Znf_dom_IS66"/>
</dbReference>